<evidence type="ECO:0000313" key="2">
    <source>
        <dbReference type="EMBL" id="KEQ12131.1"/>
    </source>
</evidence>
<dbReference type="Proteomes" id="UP000028073">
    <property type="component" value="Unassembled WGS sequence"/>
</dbReference>
<organism evidence="2 3">
    <name type="scientific">Endozoicomonas numazuensis</name>
    <dbReference type="NCBI Taxonomy" id="1137799"/>
    <lineage>
        <taxon>Bacteria</taxon>
        <taxon>Pseudomonadati</taxon>
        <taxon>Pseudomonadota</taxon>
        <taxon>Gammaproteobacteria</taxon>
        <taxon>Oceanospirillales</taxon>
        <taxon>Endozoicomonadaceae</taxon>
        <taxon>Endozoicomonas</taxon>
    </lineage>
</organism>
<keyword evidence="1" id="KW-0812">Transmembrane</keyword>
<comment type="caution">
    <text evidence="2">The sequence shown here is derived from an EMBL/GenBank/DDBJ whole genome shotgun (WGS) entry which is preliminary data.</text>
</comment>
<keyword evidence="1" id="KW-1133">Transmembrane helix</keyword>
<evidence type="ECO:0000256" key="1">
    <source>
        <dbReference type="SAM" id="Phobius"/>
    </source>
</evidence>
<feature type="transmembrane region" description="Helical" evidence="1">
    <location>
        <begin position="115"/>
        <end position="135"/>
    </location>
</feature>
<evidence type="ECO:0000313" key="3">
    <source>
        <dbReference type="Proteomes" id="UP000028073"/>
    </source>
</evidence>
<protein>
    <submittedName>
        <fullName evidence="2">Uncharacterized protein</fullName>
    </submittedName>
</protein>
<keyword evidence="1" id="KW-0472">Membrane</keyword>
<name>A0A081N108_9GAMM</name>
<proteinExistence type="predicted"/>
<feature type="transmembrane region" description="Helical" evidence="1">
    <location>
        <begin position="65"/>
        <end position="83"/>
    </location>
</feature>
<dbReference type="AlphaFoldDB" id="A0A081N108"/>
<accession>A0A081N108</accession>
<sequence length="278" mass="30849">MGIAFIFSILSQARSIAFFSICSCNVPDQQQTIFQGKIVSLNSLVRITTPAIALFLSNGISAGDLLVLFSTINVIVAVALYWSTLNLVRESSGNILVSIVTHLPKGYPWKALFITYYRCVQTIIVTTVSAEWLLLDNYQQASFNFVLMGVAVTMVGVLMVYNCRNIPEIPVLVIYSLLLVLFLVLKANAWLVFVTLFLYTLYESILASKIKIMATPDDAPYFASWFQWSTGMGMIIGYVAVIINPDFFQTGNLFFILPVAVAGCLIAVILRTESFRIS</sequence>
<reference evidence="2 3" key="1">
    <citation type="submission" date="2014-06" db="EMBL/GenBank/DDBJ databases">
        <title>Whole Genome Sequences of Three Symbiotic Endozoicomonas Bacteria.</title>
        <authorList>
            <person name="Neave M.J."/>
            <person name="Apprill A."/>
            <person name="Voolstra C.R."/>
        </authorList>
    </citation>
    <scope>NUCLEOTIDE SEQUENCE [LARGE SCALE GENOMIC DNA]</scope>
    <source>
        <strain evidence="2 3">DSM 25634</strain>
    </source>
</reference>
<feature type="transmembrane region" description="Helical" evidence="1">
    <location>
        <begin position="222"/>
        <end position="241"/>
    </location>
</feature>
<dbReference type="EMBL" id="JOKH01000011">
    <property type="protein sequence ID" value="KEQ12131.1"/>
    <property type="molecule type" value="Genomic_DNA"/>
</dbReference>
<feature type="transmembrane region" description="Helical" evidence="1">
    <location>
        <begin position="173"/>
        <end position="201"/>
    </location>
</feature>
<feature type="transmembrane region" description="Helical" evidence="1">
    <location>
        <begin position="142"/>
        <end position="161"/>
    </location>
</feature>
<gene>
    <name evidence="2" type="ORF">GZ78_28265</name>
</gene>
<feature type="transmembrane region" description="Helical" evidence="1">
    <location>
        <begin position="253"/>
        <end position="270"/>
    </location>
</feature>
<keyword evidence="3" id="KW-1185">Reference proteome</keyword>